<sequence>MEEEPQTGRWALLAATACFFVLPWVVLRHTSVLPSIAAGNEAHLKLLLWCGADPNERPQHETPLIAAVQLGRADLVETLLRHGADPNGRSSAFMNSTPVLFYAASYRQTSNACWGCCYSSGQTLPSPMAVGNGLGCLRNGAPCCLPLLSLAQHYSLTTLL</sequence>
<feature type="repeat" description="ANK" evidence="1">
    <location>
        <begin position="59"/>
        <end position="91"/>
    </location>
</feature>
<dbReference type="Proteomes" id="UP000622017">
    <property type="component" value="Unassembled WGS sequence"/>
</dbReference>
<accession>A0ABR7MN12</accession>
<gene>
    <name evidence="2" type="ORF">H8B15_16225</name>
</gene>
<dbReference type="PROSITE" id="PS50088">
    <property type="entry name" value="ANK_REPEAT"/>
    <property type="match status" value="1"/>
</dbReference>
<dbReference type="Pfam" id="PF12796">
    <property type="entry name" value="Ank_2"/>
    <property type="match status" value="1"/>
</dbReference>
<keyword evidence="1" id="KW-0040">ANK repeat</keyword>
<dbReference type="PROSITE" id="PS50297">
    <property type="entry name" value="ANK_REP_REGION"/>
    <property type="match status" value="1"/>
</dbReference>
<evidence type="ECO:0000313" key="3">
    <source>
        <dbReference type="Proteomes" id="UP000622017"/>
    </source>
</evidence>
<dbReference type="Gene3D" id="1.25.40.20">
    <property type="entry name" value="Ankyrin repeat-containing domain"/>
    <property type="match status" value="1"/>
</dbReference>
<evidence type="ECO:0000256" key="1">
    <source>
        <dbReference type="PROSITE-ProRule" id="PRU00023"/>
    </source>
</evidence>
<proteinExistence type="predicted"/>
<dbReference type="InterPro" id="IPR002110">
    <property type="entry name" value="Ankyrin_rpt"/>
</dbReference>
<keyword evidence="3" id="KW-1185">Reference proteome</keyword>
<dbReference type="InterPro" id="IPR036770">
    <property type="entry name" value="Ankyrin_rpt-contain_sf"/>
</dbReference>
<protein>
    <submittedName>
        <fullName evidence="2">Ankyrin repeat domain-containing protein</fullName>
    </submittedName>
</protein>
<evidence type="ECO:0000313" key="2">
    <source>
        <dbReference type="EMBL" id="MBC6612472.1"/>
    </source>
</evidence>
<dbReference type="SUPFAM" id="SSF48403">
    <property type="entry name" value="Ankyrin repeat"/>
    <property type="match status" value="1"/>
</dbReference>
<organism evidence="2 3">
    <name type="scientific">Hymenobacter citatus</name>
    <dbReference type="NCBI Taxonomy" id="2763506"/>
    <lineage>
        <taxon>Bacteria</taxon>
        <taxon>Pseudomonadati</taxon>
        <taxon>Bacteroidota</taxon>
        <taxon>Cytophagia</taxon>
        <taxon>Cytophagales</taxon>
        <taxon>Hymenobacteraceae</taxon>
        <taxon>Hymenobacter</taxon>
    </lineage>
</organism>
<name>A0ABR7MN12_9BACT</name>
<dbReference type="EMBL" id="JACSCY010000014">
    <property type="protein sequence ID" value="MBC6612472.1"/>
    <property type="molecule type" value="Genomic_DNA"/>
</dbReference>
<reference evidence="2 3" key="1">
    <citation type="submission" date="2020-08" db="EMBL/GenBank/DDBJ databases">
        <title>Hymenobacter sp.</title>
        <authorList>
            <person name="Kim M.K."/>
        </authorList>
    </citation>
    <scope>NUCLEOTIDE SEQUENCE [LARGE SCALE GENOMIC DNA]</scope>
    <source>
        <strain evidence="2 3">BT507</strain>
    </source>
</reference>
<comment type="caution">
    <text evidence="2">The sequence shown here is derived from an EMBL/GenBank/DDBJ whole genome shotgun (WGS) entry which is preliminary data.</text>
</comment>
<dbReference type="RefSeq" id="WP_187320704.1">
    <property type="nucleotide sequence ID" value="NZ_JACSCY010000014.1"/>
</dbReference>